<gene>
    <name evidence="1" type="ORF">DSM25559_3159</name>
</gene>
<dbReference type="Proteomes" id="UP000187891">
    <property type="component" value="Unassembled WGS sequence"/>
</dbReference>
<evidence type="ECO:0000313" key="1">
    <source>
        <dbReference type="EMBL" id="SCX28249.1"/>
    </source>
</evidence>
<proteinExistence type="predicted"/>
<name>A0A1R3TT72_9HYPH</name>
<evidence type="ECO:0000313" key="2">
    <source>
        <dbReference type="Proteomes" id="UP000187891"/>
    </source>
</evidence>
<reference evidence="2" key="1">
    <citation type="submission" date="2016-10" db="EMBL/GenBank/DDBJ databases">
        <authorList>
            <person name="Wibberg D."/>
        </authorList>
    </citation>
    <scope>NUCLEOTIDE SEQUENCE [LARGE SCALE GENOMIC DNA]</scope>
</reference>
<protein>
    <submittedName>
        <fullName evidence="1">Uncharacterized protein</fullName>
    </submittedName>
</protein>
<accession>A0A1R3TT72</accession>
<dbReference type="EMBL" id="FMUE01000007">
    <property type="protein sequence ID" value="SCX28249.1"/>
    <property type="molecule type" value="Genomic_DNA"/>
</dbReference>
<dbReference type="STRING" id="1907666.DSM25559_3159"/>
<organism evidence="1 2">
    <name type="scientific">Agrobacterium rosae</name>
    <dbReference type="NCBI Taxonomy" id="1972867"/>
    <lineage>
        <taxon>Bacteria</taxon>
        <taxon>Pseudomonadati</taxon>
        <taxon>Pseudomonadota</taxon>
        <taxon>Alphaproteobacteria</taxon>
        <taxon>Hyphomicrobiales</taxon>
        <taxon>Rhizobiaceae</taxon>
        <taxon>Rhizobium/Agrobacterium group</taxon>
        <taxon>Agrobacterium</taxon>
    </lineage>
</organism>
<dbReference type="AlphaFoldDB" id="A0A1R3TT72"/>
<sequence>MKSQNSSDSRRTIEAANNTSASTYKPLIIPLRGTYVAMIFRRSLQSRLDMRKN</sequence>